<keyword evidence="2" id="KW-1185">Reference proteome</keyword>
<evidence type="ECO:0000313" key="2">
    <source>
        <dbReference type="Proteomes" id="UP001196413"/>
    </source>
</evidence>
<gene>
    <name evidence="1" type="ORF">KIN20_004366</name>
</gene>
<name>A0AAD5QEE7_PARTN</name>
<dbReference type="EMBL" id="JAHQIW010000585">
    <property type="protein sequence ID" value="KAJ1348958.1"/>
    <property type="molecule type" value="Genomic_DNA"/>
</dbReference>
<comment type="caution">
    <text evidence="1">The sequence shown here is derived from an EMBL/GenBank/DDBJ whole genome shotgun (WGS) entry which is preliminary data.</text>
</comment>
<accession>A0AAD5QEE7</accession>
<organism evidence="1 2">
    <name type="scientific">Parelaphostrongylus tenuis</name>
    <name type="common">Meningeal worm</name>
    <dbReference type="NCBI Taxonomy" id="148309"/>
    <lineage>
        <taxon>Eukaryota</taxon>
        <taxon>Metazoa</taxon>
        <taxon>Ecdysozoa</taxon>
        <taxon>Nematoda</taxon>
        <taxon>Chromadorea</taxon>
        <taxon>Rhabditida</taxon>
        <taxon>Rhabditina</taxon>
        <taxon>Rhabditomorpha</taxon>
        <taxon>Strongyloidea</taxon>
        <taxon>Metastrongylidae</taxon>
        <taxon>Parelaphostrongylus</taxon>
    </lineage>
</organism>
<dbReference type="AlphaFoldDB" id="A0AAD5QEE7"/>
<dbReference type="Proteomes" id="UP001196413">
    <property type="component" value="Unassembled WGS sequence"/>
</dbReference>
<reference evidence="1" key="1">
    <citation type="submission" date="2021-06" db="EMBL/GenBank/DDBJ databases">
        <title>Parelaphostrongylus tenuis whole genome reference sequence.</title>
        <authorList>
            <person name="Garwood T.J."/>
            <person name="Larsen P.A."/>
            <person name="Fountain-Jones N.M."/>
            <person name="Garbe J.R."/>
            <person name="Macchietto M.G."/>
            <person name="Kania S.A."/>
            <person name="Gerhold R.W."/>
            <person name="Richards J.E."/>
            <person name="Wolf T.M."/>
        </authorList>
    </citation>
    <scope>NUCLEOTIDE SEQUENCE</scope>
    <source>
        <strain evidence="1">MNPRO001-30</strain>
        <tissue evidence="1">Meninges</tissue>
    </source>
</reference>
<sequence>MQITAPTRIHFHWVNVECNDYDRHNARNEELLIQLGATGETNPPPLWSSQQTSAIVSIEKVMTKQDSLPTSELKDSMPMPKCGYSVRRDSPNGPILTFANVGDTAHFARPTPATAWRRAVRNASG</sequence>
<protein>
    <submittedName>
        <fullName evidence="1">Uncharacterized protein</fullName>
    </submittedName>
</protein>
<evidence type="ECO:0000313" key="1">
    <source>
        <dbReference type="EMBL" id="KAJ1348958.1"/>
    </source>
</evidence>
<proteinExistence type="predicted"/>